<evidence type="ECO:0000256" key="8">
    <source>
        <dbReference type="ARBA" id="ARBA00023136"/>
    </source>
</evidence>
<reference evidence="11" key="1">
    <citation type="submission" date="2022-04" db="EMBL/GenBank/DDBJ databases">
        <title>Paenibacillus mangrovi sp. nov., a novel endophytic bacterium isolated from bark of Kandelia candel.</title>
        <authorList>
            <person name="Tuo L."/>
        </authorList>
    </citation>
    <scope>NUCLEOTIDE SEQUENCE</scope>
    <source>
        <strain evidence="11">KQZ6P-2</strain>
    </source>
</reference>
<evidence type="ECO:0000256" key="2">
    <source>
        <dbReference type="ARBA" id="ARBA00005417"/>
    </source>
</evidence>
<dbReference type="GO" id="GO:0015087">
    <property type="term" value="F:cobalt ion transmembrane transporter activity"/>
    <property type="evidence" value="ECO:0007669"/>
    <property type="project" value="UniProtKB-ARBA"/>
</dbReference>
<name>A0A9X1WR66_9BACL</name>
<dbReference type="FunFam" id="3.40.50.300:FF:000224">
    <property type="entry name" value="Energy-coupling factor transporter ATP-binding protein EcfA"/>
    <property type="match status" value="1"/>
</dbReference>
<comment type="similarity">
    <text evidence="2">Belongs to the ABC transporter superfamily.</text>
</comment>
<dbReference type="GO" id="GO:0005524">
    <property type="term" value="F:ATP binding"/>
    <property type="evidence" value="ECO:0007669"/>
    <property type="project" value="UniProtKB-KW"/>
</dbReference>
<evidence type="ECO:0000256" key="3">
    <source>
        <dbReference type="ARBA" id="ARBA00022448"/>
    </source>
</evidence>
<dbReference type="EMBL" id="JALIRP010000003">
    <property type="protein sequence ID" value="MCJ8011900.1"/>
    <property type="molecule type" value="Genomic_DNA"/>
</dbReference>
<dbReference type="GO" id="GO:0042626">
    <property type="term" value="F:ATPase-coupled transmembrane transporter activity"/>
    <property type="evidence" value="ECO:0007669"/>
    <property type="project" value="TreeGrafter"/>
</dbReference>
<feature type="domain" description="ABC transporter" evidence="10">
    <location>
        <begin position="41"/>
        <end position="274"/>
    </location>
</feature>
<keyword evidence="5" id="KW-0547">Nucleotide-binding</keyword>
<dbReference type="PANTHER" id="PTHR43553:SF24">
    <property type="entry name" value="ENERGY-COUPLING FACTOR TRANSPORTER ATP-BINDING PROTEIN ECFA1"/>
    <property type="match status" value="1"/>
</dbReference>
<dbReference type="Pfam" id="PF00005">
    <property type="entry name" value="ABC_tran"/>
    <property type="match status" value="1"/>
</dbReference>
<comment type="caution">
    <text evidence="11">The sequence shown here is derived from an EMBL/GenBank/DDBJ whole genome shotgun (WGS) entry which is preliminary data.</text>
</comment>
<keyword evidence="7" id="KW-1278">Translocase</keyword>
<comment type="subcellular location">
    <subcellularLocation>
        <location evidence="1">Cell membrane</location>
        <topology evidence="1">Peripheral membrane protein</topology>
    </subcellularLocation>
</comment>
<sequence length="318" mass="34808">MKAGKTRLQKKTVPTEIHGDASTPDGIEPTESIENIEADMVVMEKVSFAYDGQCADIHNVSLSIGRGEWVTLAGANGSGKSTLIRLMNGLLRAGSGSITIGGTKLEPGAIGGIRQKVGMVFQNPDNQFIGATVEEDMAFGLEGLCLDAEEMRSRISRYASSLGISDLLHRHPQELSGGQKQRAAVAAILAMEPELIILDEASSMLDEMARRDWLSLLREMHSEGRYTLLSITHDAEEIAASERVLVMHEGKLAADLMPGELFRSEELLRMCRMVPPFRTQLALELEKRGIRPADAGLGSGTVNMDLEDERIWPFSWNM</sequence>
<evidence type="ECO:0000256" key="4">
    <source>
        <dbReference type="ARBA" id="ARBA00022475"/>
    </source>
</evidence>
<evidence type="ECO:0000256" key="6">
    <source>
        <dbReference type="ARBA" id="ARBA00022840"/>
    </source>
</evidence>
<protein>
    <submittedName>
        <fullName evidence="11">ATP-binding cassette domain-containing protein</fullName>
    </submittedName>
</protein>
<accession>A0A9X1WR66</accession>
<dbReference type="InterPro" id="IPR050095">
    <property type="entry name" value="ECF_ABC_transporter_ATP-bd"/>
</dbReference>
<dbReference type="InterPro" id="IPR027417">
    <property type="entry name" value="P-loop_NTPase"/>
</dbReference>
<dbReference type="CDD" id="cd03225">
    <property type="entry name" value="ABC_cobalt_CbiO_domain1"/>
    <property type="match status" value="1"/>
</dbReference>
<proteinExistence type="inferred from homology"/>
<evidence type="ECO:0000256" key="9">
    <source>
        <dbReference type="SAM" id="MobiDB-lite"/>
    </source>
</evidence>
<dbReference type="AlphaFoldDB" id="A0A9X1WR66"/>
<dbReference type="Gene3D" id="3.40.50.300">
    <property type="entry name" value="P-loop containing nucleotide triphosphate hydrolases"/>
    <property type="match status" value="1"/>
</dbReference>
<evidence type="ECO:0000256" key="1">
    <source>
        <dbReference type="ARBA" id="ARBA00004202"/>
    </source>
</evidence>
<keyword evidence="4" id="KW-1003">Cell membrane</keyword>
<keyword evidence="6 11" id="KW-0067">ATP-binding</keyword>
<dbReference type="InterPro" id="IPR003439">
    <property type="entry name" value="ABC_transporter-like_ATP-bd"/>
</dbReference>
<dbReference type="RefSeq" id="WP_244724055.1">
    <property type="nucleotide sequence ID" value="NZ_JALIRP010000003.1"/>
</dbReference>
<evidence type="ECO:0000313" key="11">
    <source>
        <dbReference type="EMBL" id="MCJ8011900.1"/>
    </source>
</evidence>
<feature type="region of interest" description="Disordered" evidence="9">
    <location>
        <begin position="1"/>
        <end position="29"/>
    </location>
</feature>
<dbReference type="PROSITE" id="PS50893">
    <property type="entry name" value="ABC_TRANSPORTER_2"/>
    <property type="match status" value="1"/>
</dbReference>
<gene>
    <name evidence="11" type="ORF">MUG84_09115</name>
</gene>
<organism evidence="11 12">
    <name type="scientific">Paenibacillus mangrovi</name>
    <dbReference type="NCBI Taxonomy" id="2931978"/>
    <lineage>
        <taxon>Bacteria</taxon>
        <taxon>Bacillati</taxon>
        <taxon>Bacillota</taxon>
        <taxon>Bacilli</taxon>
        <taxon>Bacillales</taxon>
        <taxon>Paenibacillaceae</taxon>
        <taxon>Paenibacillus</taxon>
    </lineage>
</organism>
<evidence type="ECO:0000313" key="12">
    <source>
        <dbReference type="Proteomes" id="UP001139347"/>
    </source>
</evidence>
<evidence type="ECO:0000259" key="10">
    <source>
        <dbReference type="PROSITE" id="PS50893"/>
    </source>
</evidence>
<evidence type="ECO:0000256" key="7">
    <source>
        <dbReference type="ARBA" id="ARBA00022967"/>
    </source>
</evidence>
<dbReference type="InterPro" id="IPR017871">
    <property type="entry name" value="ABC_transporter-like_CS"/>
</dbReference>
<dbReference type="InterPro" id="IPR003593">
    <property type="entry name" value="AAA+_ATPase"/>
</dbReference>
<dbReference type="GO" id="GO:0043190">
    <property type="term" value="C:ATP-binding cassette (ABC) transporter complex"/>
    <property type="evidence" value="ECO:0007669"/>
    <property type="project" value="TreeGrafter"/>
</dbReference>
<dbReference type="PROSITE" id="PS00211">
    <property type="entry name" value="ABC_TRANSPORTER_1"/>
    <property type="match status" value="1"/>
</dbReference>
<keyword evidence="3" id="KW-0813">Transport</keyword>
<dbReference type="GO" id="GO:0016887">
    <property type="term" value="F:ATP hydrolysis activity"/>
    <property type="evidence" value="ECO:0007669"/>
    <property type="project" value="InterPro"/>
</dbReference>
<evidence type="ECO:0000256" key="5">
    <source>
        <dbReference type="ARBA" id="ARBA00022741"/>
    </source>
</evidence>
<dbReference type="SUPFAM" id="SSF52540">
    <property type="entry name" value="P-loop containing nucleoside triphosphate hydrolases"/>
    <property type="match status" value="1"/>
</dbReference>
<keyword evidence="12" id="KW-1185">Reference proteome</keyword>
<dbReference type="PANTHER" id="PTHR43553">
    <property type="entry name" value="HEAVY METAL TRANSPORTER"/>
    <property type="match status" value="1"/>
</dbReference>
<dbReference type="InterPro" id="IPR015856">
    <property type="entry name" value="ABC_transpr_CbiO/EcfA_su"/>
</dbReference>
<feature type="compositionally biased region" description="Basic residues" evidence="9">
    <location>
        <begin position="1"/>
        <end position="10"/>
    </location>
</feature>
<dbReference type="Proteomes" id="UP001139347">
    <property type="component" value="Unassembled WGS sequence"/>
</dbReference>
<keyword evidence="8" id="KW-0472">Membrane</keyword>
<dbReference type="SMART" id="SM00382">
    <property type="entry name" value="AAA"/>
    <property type="match status" value="1"/>
</dbReference>